<reference evidence="2" key="1">
    <citation type="journal article" date="2019" name="bioRxiv">
        <title>The Genome of the Zebra Mussel, Dreissena polymorpha: A Resource for Invasive Species Research.</title>
        <authorList>
            <person name="McCartney M.A."/>
            <person name="Auch B."/>
            <person name="Kono T."/>
            <person name="Mallez S."/>
            <person name="Zhang Y."/>
            <person name="Obille A."/>
            <person name="Becker A."/>
            <person name="Abrahante J.E."/>
            <person name="Garbe J."/>
            <person name="Badalamenti J.P."/>
            <person name="Herman A."/>
            <person name="Mangelson H."/>
            <person name="Liachko I."/>
            <person name="Sullivan S."/>
            <person name="Sone E.D."/>
            <person name="Koren S."/>
            <person name="Silverstein K.A.T."/>
            <person name="Beckman K.B."/>
            <person name="Gohl D.M."/>
        </authorList>
    </citation>
    <scope>NUCLEOTIDE SEQUENCE</scope>
    <source>
        <strain evidence="2">Duluth1</strain>
        <tissue evidence="2">Whole animal</tissue>
    </source>
</reference>
<evidence type="ECO:0000313" key="2">
    <source>
        <dbReference type="EMBL" id="KAH3711553.1"/>
    </source>
</evidence>
<sequence>MAQTQATYSPTGTNPNKSSQTVEYSITKLTDTPVEGTCQEALGQYQAVSDNIVDDQIKYSNISNAKDGSFAGASDVKSGLQQCTERDIDGDQNKM</sequence>
<organism evidence="2 3">
    <name type="scientific">Dreissena polymorpha</name>
    <name type="common">Zebra mussel</name>
    <name type="synonym">Mytilus polymorpha</name>
    <dbReference type="NCBI Taxonomy" id="45954"/>
    <lineage>
        <taxon>Eukaryota</taxon>
        <taxon>Metazoa</taxon>
        <taxon>Spiralia</taxon>
        <taxon>Lophotrochozoa</taxon>
        <taxon>Mollusca</taxon>
        <taxon>Bivalvia</taxon>
        <taxon>Autobranchia</taxon>
        <taxon>Heteroconchia</taxon>
        <taxon>Euheterodonta</taxon>
        <taxon>Imparidentia</taxon>
        <taxon>Neoheterodontei</taxon>
        <taxon>Myida</taxon>
        <taxon>Dreissenoidea</taxon>
        <taxon>Dreissenidae</taxon>
        <taxon>Dreissena</taxon>
    </lineage>
</organism>
<protein>
    <submittedName>
        <fullName evidence="2">Uncharacterized protein</fullName>
    </submittedName>
</protein>
<dbReference type="EMBL" id="JAIWYP010000014">
    <property type="protein sequence ID" value="KAH3711553.1"/>
    <property type="molecule type" value="Genomic_DNA"/>
</dbReference>
<proteinExistence type="predicted"/>
<feature type="region of interest" description="Disordered" evidence="1">
    <location>
        <begin position="68"/>
        <end position="95"/>
    </location>
</feature>
<feature type="region of interest" description="Disordered" evidence="1">
    <location>
        <begin position="1"/>
        <end position="22"/>
    </location>
</feature>
<name>A0A9D3Z2J6_DREPO</name>
<dbReference type="Proteomes" id="UP000828390">
    <property type="component" value="Unassembled WGS sequence"/>
</dbReference>
<keyword evidence="3" id="KW-1185">Reference proteome</keyword>
<accession>A0A9D3Z2J6</accession>
<reference evidence="2" key="2">
    <citation type="submission" date="2020-11" db="EMBL/GenBank/DDBJ databases">
        <authorList>
            <person name="McCartney M.A."/>
            <person name="Auch B."/>
            <person name="Kono T."/>
            <person name="Mallez S."/>
            <person name="Becker A."/>
            <person name="Gohl D.M."/>
            <person name="Silverstein K.A.T."/>
            <person name="Koren S."/>
            <person name="Bechman K.B."/>
            <person name="Herman A."/>
            <person name="Abrahante J.E."/>
            <person name="Garbe J."/>
        </authorList>
    </citation>
    <scope>NUCLEOTIDE SEQUENCE</scope>
    <source>
        <strain evidence="2">Duluth1</strain>
        <tissue evidence="2">Whole animal</tissue>
    </source>
</reference>
<gene>
    <name evidence="2" type="ORF">DPMN_071224</name>
</gene>
<dbReference type="AlphaFoldDB" id="A0A9D3Z2J6"/>
<evidence type="ECO:0000256" key="1">
    <source>
        <dbReference type="SAM" id="MobiDB-lite"/>
    </source>
</evidence>
<evidence type="ECO:0000313" key="3">
    <source>
        <dbReference type="Proteomes" id="UP000828390"/>
    </source>
</evidence>
<comment type="caution">
    <text evidence="2">The sequence shown here is derived from an EMBL/GenBank/DDBJ whole genome shotgun (WGS) entry which is preliminary data.</text>
</comment>
<feature type="compositionally biased region" description="Basic and acidic residues" evidence="1">
    <location>
        <begin position="84"/>
        <end position="95"/>
    </location>
</feature>